<proteinExistence type="predicted"/>
<name>A0A402BJP8_9CHLR</name>
<organism evidence="1 2">
    <name type="scientific">Dictyobacter alpinus</name>
    <dbReference type="NCBI Taxonomy" id="2014873"/>
    <lineage>
        <taxon>Bacteria</taxon>
        <taxon>Bacillati</taxon>
        <taxon>Chloroflexota</taxon>
        <taxon>Ktedonobacteria</taxon>
        <taxon>Ktedonobacterales</taxon>
        <taxon>Dictyobacteraceae</taxon>
        <taxon>Dictyobacter</taxon>
    </lineage>
</organism>
<keyword evidence="2" id="KW-1185">Reference proteome</keyword>
<comment type="caution">
    <text evidence="1">The sequence shown here is derived from an EMBL/GenBank/DDBJ whole genome shotgun (WGS) entry which is preliminary data.</text>
</comment>
<gene>
    <name evidence="1" type="ORF">KDA_70620</name>
</gene>
<reference evidence="2" key="1">
    <citation type="submission" date="2018-12" db="EMBL/GenBank/DDBJ databases">
        <title>Tengunoibacter tsumagoiensis gen. nov., sp. nov., Dictyobacter kobayashii sp. nov., D. alpinus sp. nov., and D. joshuensis sp. nov. and description of Dictyobacteraceae fam. nov. within the order Ktedonobacterales isolated from Tengu-no-mugimeshi.</title>
        <authorList>
            <person name="Wang C.M."/>
            <person name="Zheng Y."/>
            <person name="Sakai Y."/>
            <person name="Toyoda A."/>
            <person name="Minakuchi Y."/>
            <person name="Abe K."/>
            <person name="Yokota A."/>
            <person name="Yabe S."/>
        </authorList>
    </citation>
    <scope>NUCLEOTIDE SEQUENCE [LARGE SCALE GENOMIC DNA]</scope>
    <source>
        <strain evidence="2">Uno16</strain>
    </source>
</reference>
<protein>
    <submittedName>
        <fullName evidence="1">Uncharacterized protein</fullName>
    </submittedName>
</protein>
<dbReference type="AlphaFoldDB" id="A0A402BJP8"/>
<accession>A0A402BJP8</accession>
<evidence type="ECO:0000313" key="1">
    <source>
        <dbReference type="EMBL" id="GCE31578.1"/>
    </source>
</evidence>
<sequence length="169" mass="18464">MHTRTWMFVILRILFFVLLLTGIVGAAEYQPDPARVVGPSSTSATYRDKTTAGLLSEIAGVLTGYEFVRSAKSATPNNPTSPLADSWYQNGSFDDLMNGSYSGNNPNWQPSDTQGHEMPFATNHPVHFTLAPGLHDVMAATDHAQQYILSIAEKILTGLNLNLIISVRL</sequence>
<dbReference type="RefSeq" id="WP_126631527.1">
    <property type="nucleotide sequence ID" value="NZ_BIFT01000002.1"/>
</dbReference>
<dbReference type="EMBL" id="BIFT01000002">
    <property type="protein sequence ID" value="GCE31578.1"/>
    <property type="molecule type" value="Genomic_DNA"/>
</dbReference>
<evidence type="ECO:0000313" key="2">
    <source>
        <dbReference type="Proteomes" id="UP000287171"/>
    </source>
</evidence>
<dbReference type="Proteomes" id="UP000287171">
    <property type="component" value="Unassembled WGS sequence"/>
</dbReference>